<evidence type="ECO:0000256" key="1">
    <source>
        <dbReference type="SAM" id="MobiDB-lite"/>
    </source>
</evidence>
<gene>
    <name evidence="2" type="ORF">UA08_00824</name>
</gene>
<comment type="caution">
    <text evidence="2">The sequence shown here is derived from an EMBL/GenBank/DDBJ whole genome shotgun (WGS) entry which is preliminary data.</text>
</comment>
<dbReference type="GeneID" id="31000579"/>
<name>A0A225AQ14_TALAT</name>
<accession>A0A225AQ14</accession>
<evidence type="ECO:0000313" key="3">
    <source>
        <dbReference type="Proteomes" id="UP000214365"/>
    </source>
</evidence>
<protein>
    <submittedName>
        <fullName evidence="2">Uncharacterized protein</fullName>
    </submittedName>
</protein>
<dbReference type="EMBL" id="LFMY01000001">
    <property type="protein sequence ID" value="OKL63722.1"/>
    <property type="molecule type" value="Genomic_DNA"/>
</dbReference>
<dbReference type="Proteomes" id="UP000214365">
    <property type="component" value="Unassembled WGS sequence"/>
</dbReference>
<reference evidence="2 3" key="1">
    <citation type="submission" date="2015-06" db="EMBL/GenBank/DDBJ databases">
        <title>Talaromyces atroroseus IBT 11181 draft genome.</title>
        <authorList>
            <person name="Rasmussen K.B."/>
            <person name="Rasmussen S."/>
            <person name="Petersen B."/>
            <person name="Sicheritz-Ponten T."/>
            <person name="Mortensen U.H."/>
            <person name="Thrane U."/>
        </authorList>
    </citation>
    <scope>NUCLEOTIDE SEQUENCE [LARGE SCALE GENOMIC DNA]</scope>
    <source>
        <strain evidence="2 3">IBT 11181</strain>
    </source>
</reference>
<keyword evidence="3" id="KW-1185">Reference proteome</keyword>
<sequence>MSLRRLTTPERPQRNKWNSSKLPPDIEIQVHLEGHCPGSIHRSIAEYKGDDDQAAHRCVSLSVDDRKSP</sequence>
<organism evidence="2 3">
    <name type="scientific">Talaromyces atroroseus</name>
    <dbReference type="NCBI Taxonomy" id="1441469"/>
    <lineage>
        <taxon>Eukaryota</taxon>
        <taxon>Fungi</taxon>
        <taxon>Dikarya</taxon>
        <taxon>Ascomycota</taxon>
        <taxon>Pezizomycotina</taxon>
        <taxon>Eurotiomycetes</taxon>
        <taxon>Eurotiomycetidae</taxon>
        <taxon>Eurotiales</taxon>
        <taxon>Trichocomaceae</taxon>
        <taxon>Talaromyces</taxon>
        <taxon>Talaromyces sect. Trachyspermi</taxon>
    </lineage>
</organism>
<dbReference type="AlphaFoldDB" id="A0A225AQ14"/>
<evidence type="ECO:0000313" key="2">
    <source>
        <dbReference type="EMBL" id="OKL63722.1"/>
    </source>
</evidence>
<dbReference type="RefSeq" id="XP_020123843.1">
    <property type="nucleotide sequence ID" value="XM_020260673.1"/>
</dbReference>
<proteinExistence type="predicted"/>
<feature type="region of interest" description="Disordered" evidence="1">
    <location>
        <begin position="1"/>
        <end position="22"/>
    </location>
</feature>